<dbReference type="InterPro" id="IPR029787">
    <property type="entry name" value="Nucleotide_cyclase"/>
</dbReference>
<dbReference type="PROSITE" id="PS50887">
    <property type="entry name" value="GGDEF"/>
    <property type="match status" value="1"/>
</dbReference>
<sequence>MSTENSHALISYLNALLDEKKPPLPSGFADNPELLGLINKLERIQAFVREAQKTDTGDICDLDELIALKKKLKESEEHHRLLIENASDIISTVNLDGEFTYISPSVERMTGYTVDEVTHHFLEINYFLPETLKVMERTMALVRQTIARGQRFDSVRFEQMQYTKNGQAFWTDTVLTGVYDDQDQLKGLLGVSRDITEQVRLREEIIRLSQTDKLTQLYNRSRIEDLLEDEYKRANRTDSTFAVIFLDVDHFKWVNDRFGHQAGDLILNELSTVLLDNIRQTDRVGRWGGEEFVFILPDTDATGALLFGEKIRLKIARHPFTNPTHITASLGVAVYQGRGTLIDLLARADDAMYAAKKAGRNQVQLG</sequence>
<evidence type="ECO:0000259" key="1">
    <source>
        <dbReference type="PROSITE" id="PS50112"/>
    </source>
</evidence>
<dbReference type="CDD" id="cd01949">
    <property type="entry name" value="GGDEF"/>
    <property type="match status" value="1"/>
</dbReference>
<dbReference type="PROSITE" id="PS50113">
    <property type="entry name" value="PAC"/>
    <property type="match status" value="1"/>
</dbReference>
<evidence type="ECO:0000313" key="5">
    <source>
        <dbReference type="Proteomes" id="UP001163550"/>
    </source>
</evidence>
<dbReference type="SUPFAM" id="SSF55073">
    <property type="entry name" value="Nucleotide cyclase"/>
    <property type="match status" value="1"/>
</dbReference>
<gene>
    <name evidence="4" type="ORF">LNN31_06680</name>
</gene>
<dbReference type="InterPro" id="IPR000160">
    <property type="entry name" value="GGDEF_dom"/>
</dbReference>
<organism evidence="4 5">
    <name type="scientific">Acetobacterium wieringae</name>
    <dbReference type="NCBI Taxonomy" id="52694"/>
    <lineage>
        <taxon>Bacteria</taxon>
        <taxon>Bacillati</taxon>
        <taxon>Bacillota</taxon>
        <taxon>Clostridia</taxon>
        <taxon>Eubacteriales</taxon>
        <taxon>Eubacteriaceae</taxon>
        <taxon>Acetobacterium</taxon>
    </lineage>
</organism>
<dbReference type="NCBIfam" id="TIGR00254">
    <property type="entry name" value="GGDEF"/>
    <property type="match status" value="1"/>
</dbReference>
<dbReference type="Proteomes" id="UP001163550">
    <property type="component" value="Chromosome"/>
</dbReference>
<dbReference type="Gene3D" id="3.30.450.20">
    <property type="entry name" value="PAS domain"/>
    <property type="match status" value="1"/>
</dbReference>
<dbReference type="Pfam" id="PF00990">
    <property type="entry name" value="GGDEF"/>
    <property type="match status" value="1"/>
</dbReference>
<dbReference type="PANTHER" id="PTHR45138">
    <property type="entry name" value="REGULATORY COMPONENTS OF SENSORY TRANSDUCTION SYSTEM"/>
    <property type="match status" value="1"/>
</dbReference>
<accession>A0ABY6HKK9</accession>
<dbReference type="InterPro" id="IPR001610">
    <property type="entry name" value="PAC"/>
</dbReference>
<dbReference type="NCBIfam" id="TIGR00229">
    <property type="entry name" value="sensory_box"/>
    <property type="match status" value="1"/>
</dbReference>
<reference evidence="4" key="1">
    <citation type="submission" date="2021-11" db="EMBL/GenBank/DDBJ databases">
        <title>Isoprene-degrading acetogen.</title>
        <authorList>
            <person name="Yang Y."/>
            <person name="Jin H."/>
            <person name="Yan J."/>
        </authorList>
    </citation>
    <scope>NUCLEOTIDE SEQUENCE</scope>
    <source>
        <strain evidence="4">Berkeley</strain>
    </source>
</reference>
<dbReference type="EMBL" id="CP087994">
    <property type="protein sequence ID" value="UYO64093.1"/>
    <property type="molecule type" value="Genomic_DNA"/>
</dbReference>
<dbReference type="Pfam" id="PF13426">
    <property type="entry name" value="PAS_9"/>
    <property type="match status" value="1"/>
</dbReference>
<dbReference type="SUPFAM" id="SSF55785">
    <property type="entry name" value="PYP-like sensor domain (PAS domain)"/>
    <property type="match status" value="1"/>
</dbReference>
<dbReference type="PROSITE" id="PS50112">
    <property type="entry name" value="PAS"/>
    <property type="match status" value="1"/>
</dbReference>
<keyword evidence="5" id="KW-1185">Reference proteome</keyword>
<feature type="domain" description="PAC" evidence="2">
    <location>
        <begin position="153"/>
        <end position="207"/>
    </location>
</feature>
<feature type="domain" description="PAS" evidence="1">
    <location>
        <begin position="75"/>
        <end position="149"/>
    </location>
</feature>
<protein>
    <submittedName>
        <fullName evidence="4">Sensor domain-containing diguanylate cyclase</fullName>
    </submittedName>
</protein>
<dbReference type="InterPro" id="IPR000014">
    <property type="entry name" value="PAS"/>
</dbReference>
<dbReference type="InterPro" id="IPR050469">
    <property type="entry name" value="Diguanylate_Cyclase"/>
</dbReference>
<dbReference type="PANTHER" id="PTHR45138:SF9">
    <property type="entry name" value="DIGUANYLATE CYCLASE DGCM-RELATED"/>
    <property type="match status" value="1"/>
</dbReference>
<dbReference type="SMART" id="SM00267">
    <property type="entry name" value="GGDEF"/>
    <property type="match status" value="1"/>
</dbReference>
<dbReference type="RefSeq" id="WP_228880637.1">
    <property type="nucleotide sequence ID" value="NZ_CABIIK010000024.1"/>
</dbReference>
<name>A0ABY6HKK9_9FIRM</name>
<feature type="domain" description="GGDEF" evidence="3">
    <location>
        <begin position="239"/>
        <end position="366"/>
    </location>
</feature>
<dbReference type="CDD" id="cd00130">
    <property type="entry name" value="PAS"/>
    <property type="match status" value="1"/>
</dbReference>
<proteinExistence type="predicted"/>
<evidence type="ECO:0000313" key="4">
    <source>
        <dbReference type="EMBL" id="UYO64093.1"/>
    </source>
</evidence>
<dbReference type="InterPro" id="IPR000700">
    <property type="entry name" value="PAS-assoc_C"/>
</dbReference>
<evidence type="ECO:0000259" key="2">
    <source>
        <dbReference type="PROSITE" id="PS50113"/>
    </source>
</evidence>
<dbReference type="InterPro" id="IPR035965">
    <property type="entry name" value="PAS-like_dom_sf"/>
</dbReference>
<evidence type="ECO:0000259" key="3">
    <source>
        <dbReference type="PROSITE" id="PS50887"/>
    </source>
</evidence>
<dbReference type="SMART" id="SM00091">
    <property type="entry name" value="PAS"/>
    <property type="match status" value="1"/>
</dbReference>
<dbReference type="Gene3D" id="3.30.70.270">
    <property type="match status" value="1"/>
</dbReference>
<dbReference type="SMART" id="SM00086">
    <property type="entry name" value="PAC"/>
    <property type="match status" value="1"/>
</dbReference>
<dbReference type="InterPro" id="IPR043128">
    <property type="entry name" value="Rev_trsase/Diguanyl_cyclase"/>
</dbReference>